<evidence type="ECO:0000256" key="2">
    <source>
        <dbReference type="ARBA" id="ARBA00022679"/>
    </source>
</evidence>
<keyword evidence="2 4" id="KW-0808">Transferase</keyword>
<proteinExistence type="predicted"/>
<dbReference type="RefSeq" id="WP_289543889.1">
    <property type="nucleotide sequence ID" value="NZ_JAUDDZ010000001.1"/>
</dbReference>
<dbReference type="CDD" id="cd00761">
    <property type="entry name" value="Glyco_tranf_GTA_type"/>
    <property type="match status" value="1"/>
</dbReference>
<dbReference type="GO" id="GO:0016757">
    <property type="term" value="F:glycosyltransferase activity"/>
    <property type="evidence" value="ECO:0007669"/>
    <property type="project" value="UniProtKB-KW"/>
</dbReference>
<name>A0ABT7V6J6_9ACTN</name>
<gene>
    <name evidence="4" type="ORF">QUW28_01235</name>
</gene>
<dbReference type="SUPFAM" id="SSF53448">
    <property type="entry name" value="Nucleotide-diphospho-sugar transferases"/>
    <property type="match status" value="1"/>
</dbReference>
<protein>
    <submittedName>
        <fullName evidence="4">Glycosyltransferase family 2 protein</fullName>
        <ecNumber evidence="4">2.4.-.-</ecNumber>
    </submittedName>
</protein>
<comment type="caution">
    <text evidence="4">The sequence shown here is derived from an EMBL/GenBank/DDBJ whole genome shotgun (WGS) entry which is preliminary data.</text>
</comment>
<dbReference type="EMBL" id="JAUDDZ010000001">
    <property type="protein sequence ID" value="MDM8274125.1"/>
    <property type="molecule type" value="Genomic_DNA"/>
</dbReference>
<dbReference type="PANTHER" id="PTHR22916">
    <property type="entry name" value="GLYCOSYLTRANSFERASE"/>
    <property type="match status" value="1"/>
</dbReference>
<dbReference type="InterPro" id="IPR001173">
    <property type="entry name" value="Glyco_trans_2-like"/>
</dbReference>
<organism evidence="4 5">
    <name type="scientific">Enorma phocaeensis</name>
    <dbReference type="NCBI Taxonomy" id="1871019"/>
    <lineage>
        <taxon>Bacteria</taxon>
        <taxon>Bacillati</taxon>
        <taxon>Actinomycetota</taxon>
        <taxon>Coriobacteriia</taxon>
        <taxon>Coriobacteriales</taxon>
        <taxon>Coriobacteriaceae</taxon>
        <taxon>Enorma</taxon>
    </lineage>
</organism>
<dbReference type="PANTHER" id="PTHR22916:SF51">
    <property type="entry name" value="GLYCOSYLTRANSFERASE EPSH-RELATED"/>
    <property type="match status" value="1"/>
</dbReference>
<evidence type="ECO:0000313" key="4">
    <source>
        <dbReference type="EMBL" id="MDM8274125.1"/>
    </source>
</evidence>
<sequence length="688" mass="77207">MTTTQPQVSIIVPVFNTEAYLSECLSSLTGQTLKEIEIICVDDGSTDGSGNLLDSWAAGDQRVRVFHRENSGVSASRNFALEKARGEFILFVDSDDFIERFACERLVRTAQEDHSDIVVFGGLTFPSVAWIDNCLATTRAVFSDGVKALFEGRGSYPLMCNKMYRRSLIEENGLRFNSELSLGEDNAFQFMAFPFARKISFSADMLYHYRCDREGSAIATFYSDRMPKLNKHLAVVSYVVRSWSEKGLSKTYGKQLLSWIISFVFDDLQFVSFGDRISFADKLNKLLTRFGLDQLIAELEPGEQEVAHFILAHQEMGASTSISIVLTCCPDEDVAERSFTSLANQSEQRLEIIVVPGRYGKGRAERWQRLDPRIVIADSVSGAIAAARSPWVLQTRDNAVFQWGALRELEEVGERFHADVVACPDSTGLLRCRDIARVVETNMGCLLTTVGQAEPDGPIAFEPSMASDLLFQSVSLASTNKLVRRDLMIRSHVDSMNECGVGVCLAKASRVCFTPRRLMGFCSYTFDTSWINGLFSTGFEPFTLLDATFSSEVNVRQREIDNAVLTKLMAEYRLMKANSNKGEFIKRAKQLIEQRGLLTAHDAGYYFDQDDYSDALEMVQRDTEDYVAFEIDARIERLGECIASVESAIGEKDRELHYVYGSTSLKVGLKVTAPLRWMVRQAKSLLRR</sequence>
<evidence type="ECO:0000256" key="1">
    <source>
        <dbReference type="ARBA" id="ARBA00022676"/>
    </source>
</evidence>
<dbReference type="Gene3D" id="3.90.550.10">
    <property type="entry name" value="Spore Coat Polysaccharide Biosynthesis Protein SpsA, Chain A"/>
    <property type="match status" value="1"/>
</dbReference>
<reference evidence="5" key="1">
    <citation type="submission" date="2023-06" db="EMBL/GenBank/DDBJ databases">
        <title>Identification and characterization of horizontal gene transfer across gut microbiota members of farm animals based on homology search.</title>
        <authorList>
            <person name="Zeman M."/>
            <person name="Kubasova T."/>
            <person name="Jahodarova E."/>
            <person name="Nykrynova M."/>
            <person name="Rychlik I."/>
        </authorList>
    </citation>
    <scope>NUCLEOTIDE SEQUENCE [LARGE SCALE GENOMIC DNA]</scope>
    <source>
        <strain evidence="5">154_Feed</strain>
    </source>
</reference>
<dbReference type="EC" id="2.4.-.-" evidence="4"/>
<accession>A0ABT7V6J6</accession>
<keyword evidence="1 4" id="KW-0328">Glycosyltransferase</keyword>
<evidence type="ECO:0000313" key="5">
    <source>
        <dbReference type="Proteomes" id="UP001529421"/>
    </source>
</evidence>
<dbReference type="Proteomes" id="UP001529421">
    <property type="component" value="Unassembled WGS sequence"/>
</dbReference>
<feature type="domain" description="Glycosyltransferase 2-like" evidence="3">
    <location>
        <begin position="9"/>
        <end position="125"/>
    </location>
</feature>
<evidence type="ECO:0000259" key="3">
    <source>
        <dbReference type="Pfam" id="PF00535"/>
    </source>
</evidence>
<dbReference type="Pfam" id="PF00535">
    <property type="entry name" value="Glycos_transf_2"/>
    <property type="match status" value="1"/>
</dbReference>
<keyword evidence="5" id="KW-1185">Reference proteome</keyword>
<dbReference type="InterPro" id="IPR029044">
    <property type="entry name" value="Nucleotide-diphossugar_trans"/>
</dbReference>